<comment type="catalytic activity">
    <reaction evidence="8">
        <text>3-phosphoshikimate + phosphoenolpyruvate = 5-O-(1-carboxyvinyl)-3-phosphoshikimate + phosphate</text>
        <dbReference type="Rhea" id="RHEA:21256"/>
        <dbReference type="ChEBI" id="CHEBI:43474"/>
        <dbReference type="ChEBI" id="CHEBI:57701"/>
        <dbReference type="ChEBI" id="CHEBI:58702"/>
        <dbReference type="ChEBI" id="CHEBI:145989"/>
        <dbReference type="EC" id="2.5.1.19"/>
    </reaction>
    <physiologicalReaction direction="left-to-right" evidence="8">
        <dbReference type="Rhea" id="RHEA:21257"/>
    </physiologicalReaction>
</comment>
<keyword evidence="7 9" id="KW-0057">Aromatic amino acid biosynthesis</keyword>
<dbReference type="PROSITE" id="PS00104">
    <property type="entry name" value="EPSP_SYNTHASE_1"/>
    <property type="match status" value="1"/>
</dbReference>
<dbReference type="FunFam" id="3.65.10.10:FF:000005">
    <property type="entry name" value="3-phosphoshikimate 1-carboxyvinyltransferase"/>
    <property type="match status" value="1"/>
</dbReference>
<accession>A0AA36Y751</accession>
<evidence type="ECO:0000313" key="12">
    <source>
        <dbReference type="Proteomes" id="UP000018466"/>
    </source>
</evidence>
<dbReference type="Gene3D" id="3.65.10.10">
    <property type="entry name" value="Enolpyruvate transferase domain"/>
    <property type="match status" value="2"/>
</dbReference>
<evidence type="ECO:0000256" key="5">
    <source>
        <dbReference type="ARBA" id="ARBA00022605"/>
    </source>
</evidence>
<feature type="domain" description="Enolpyruvate transferase" evidence="10">
    <location>
        <begin position="5"/>
        <end position="424"/>
    </location>
</feature>
<comment type="function">
    <text evidence="1 9">Catalyzes the transfer of the enolpyruvyl moiety of phosphoenolpyruvate (PEP) to the 5-hydroxyl of shikimate-3-phosphate (S3P) to produce enolpyruvyl shikimate-3-phosphate and inorganic phosphate.</text>
</comment>
<dbReference type="GO" id="GO:0008652">
    <property type="term" value="P:amino acid biosynthetic process"/>
    <property type="evidence" value="ECO:0007669"/>
    <property type="project" value="UniProtKB-KW"/>
</dbReference>
<dbReference type="AlphaFoldDB" id="A0AA36Y751"/>
<comment type="caution">
    <text evidence="11">The sequence shown here is derived from an EMBL/GenBank/DDBJ whole genome shotgun (WGS) entry which is preliminary data.</text>
</comment>
<feature type="binding site" evidence="9">
    <location>
        <position position="166"/>
    </location>
    <ligand>
        <name>3-phosphoshikimate</name>
        <dbReference type="ChEBI" id="CHEBI:145989"/>
    </ligand>
</feature>
<comment type="subcellular location">
    <subcellularLocation>
        <location evidence="9">Cytoplasm</location>
    </subcellularLocation>
</comment>
<dbReference type="InterPro" id="IPR023193">
    <property type="entry name" value="EPSP_synthase_CS"/>
</dbReference>
<evidence type="ECO:0000256" key="4">
    <source>
        <dbReference type="ARBA" id="ARBA00022490"/>
    </source>
</evidence>
<evidence type="ECO:0000256" key="2">
    <source>
        <dbReference type="ARBA" id="ARBA00004811"/>
    </source>
</evidence>
<dbReference type="InterPro" id="IPR006264">
    <property type="entry name" value="EPSP_synthase"/>
</dbReference>
<dbReference type="PIRSF" id="PIRSF000505">
    <property type="entry name" value="EPSPS"/>
    <property type="match status" value="1"/>
</dbReference>
<feature type="binding site" evidence="9">
    <location>
        <position position="119"/>
    </location>
    <ligand>
        <name>phosphoenolpyruvate</name>
        <dbReference type="ChEBI" id="CHEBI:58702"/>
    </ligand>
</feature>
<feature type="active site" description="Proton acceptor" evidence="9">
    <location>
        <position position="316"/>
    </location>
</feature>
<feature type="binding site" evidence="9">
    <location>
        <position position="389"/>
    </location>
    <ligand>
        <name>phosphoenolpyruvate</name>
        <dbReference type="ChEBI" id="CHEBI:58702"/>
    </ligand>
</feature>
<evidence type="ECO:0000256" key="3">
    <source>
        <dbReference type="ARBA" id="ARBA00009948"/>
    </source>
</evidence>
<evidence type="ECO:0000256" key="8">
    <source>
        <dbReference type="ARBA" id="ARBA00044633"/>
    </source>
</evidence>
<feature type="binding site" evidence="9">
    <location>
        <position position="24"/>
    </location>
    <ligand>
        <name>3-phosphoshikimate</name>
        <dbReference type="ChEBI" id="CHEBI:145989"/>
    </ligand>
</feature>
<dbReference type="PROSITE" id="PS00885">
    <property type="entry name" value="EPSP_SYNTHASE_2"/>
    <property type="match status" value="1"/>
</dbReference>
<dbReference type="EC" id="2.5.1.19" evidence="9"/>
<feature type="binding site" evidence="9">
    <location>
        <position position="20"/>
    </location>
    <ligand>
        <name>3-phosphoshikimate</name>
        <dbReference type="ChEBI" id="CHEBI:145989"/>
    </ligand>
</feature>
<name>A0AA36Y751_9FIRM</name>
<dbReference type="PANTHER" id="PTHR21090:SF5">
    <property type="entry name" value="PENTAFUNCTIONAL AROM POLYPEPTIDE"/>
    <property type="match status" value="1"/>
</dbReference>
<dbReference type="InterPro" id="IPR036968">
    <property type="entry name" value="Enolpyruvate_Tfrase_sf"/>
</dbReference>
<organism evidence="11 12">
    <name type="scientific">Stomatobaculum longum</name>
    <dbReference type="NCBI Taxonomy" id="796942"/>
    <lineage>
        <taxon>Bacteria</taxon>
        <taxon>Bacillati</taxon>
        <taxon>Bacillota</taxon>
        <taxon>Clostridia</taxon>
        <taxon>Lachnospirales</taxon>
        <taxon>Lachnospiraceae</taxon>
        <taxon>Stomatobaculum</taxon>
    </lineage>
</organism>
<dbReference type="PANTHER" id="PTHR21090">
    <property type="entry name" value="AROM/DEHYDROQUINATE SYNTHASE"/>
    <property type="match status" value="1"/>
</dbReference>
<feature type="binding site" evidence="9">
    <location>
        <position position="91"/>
    </location>
    <ligand>
        <name>phosphoenolpyruvate</name>
        <dbReference type="ChEBI" id="CHEBI:58702"/>
    </ligand>
</feature>
<comment type="similarity">
    <text evidence="3 9">Belongs to the EPSP synthase family.</text>
</comment>
<comment type="subunit">
    <text evidence="9">Monomer.</text>
</comment>
<dbReference type="GO" id="GO:0005737">
    <property type="term" value="C:cytoplasm"/>
    <property type="evidence" value="ECO:0007669"/>
    <property type="project" value="UniProtKB-SubCell"/>
</dbReference>
<dbReference type="SUPFAM" id="SSF55205">
    <property type="entry name" value="EPT/RTPC-like"/>
    <property type="match status" value="1"/>
</dbReference>
<dbReference type="HAMAP" id="MF_00210">
    <property type="entry name" value="EPSP_synth"/>
    <property type="match status" value="1"/>
</dbReference>
<feature type="binding site" evidence="9">
    <location>
        <position position="316"/>
    </location>
    <ligand>
        <name>3-phosphoshikimate</name>
        <dbReference type="ChEBI" id="CHEBI:145989"/>
    </ligand>
</feature>
<proteinExistence type="inferred from homology"/>
<feature type="binding site" evidence="9">
    <location>
        <position position="343"/>
    </location>
    <ligand>
        <name>3-phosphoshikimate</name>
        <dbReference type="ChEBI" id="CHEBI:145989"/>
    </ligand>
</feature>
<keyword evidence="5 9" id="KW-0028">Amino-acid biosynthesis</keyword>
<dbReference type="NCBIfam" id="TIGR01356">
    <property type="entry name" value="aroA"/>
    <property type="match status" value="1"/>
</dbReference>
<dbReference type="InterPro" id="IPR001986">
    <property type="entry name" value="Enolpyruvate_Tfrase_dom"/>
</dbReference>
<evidence type="ECO:0000259" key="10">
    <source>
        <dbReference type="Pfam" id="PF00275"/>
    </source>
</evidence>
<dbReference type="CDD" id="cd01556">
    <property type="entry name" value="EPSP_synthase"/>
    <property type="match status" value="1"/>
</dbReference>
<keyword evidence="6 9" id="KW-0808">Transferase</keyword>
<sequence length="429" mass="45300">MHLSASTPLRGSLVISGDKSISHRAVMFGSLATGTTEIEGFLPGEDCLSTIRCFRSMGVRIEQRGSSVTILGRGLRELMPPAEALDCGNSGTTTRLLSGVLAAQRFSSVLTGDASIQRRPMKRVITPLCAMGADIKSISGNDCAPLSIRGKQLYGVHFNSPIASAQVKSAVLLAGLYASGQTTVTEPALSRDHTERMLRAFGAKVSTGSFEGRPAVTVSETENLYGTEISVPGDISSAAFFLVGASIVPGSEVVLRNVGINLTRDGVISALRAMGAKIEVLDVRNEDSEPAADLLVRYAPLHGTEIGGELIPRLIDELPVLAVAAACAEGRTVIRDAAELKVKESNRIHTMAEGLSRLGAKVAETEDGLMIDGGAALHGGEVESYLDHRVAMSFAILSLVTDGEVKITHPECVNISAPTFYEDLESLRN</sequence>
<dbReference type="Pfam" id="PF00275">
    <property type="entry name" value="EPSP_synthase"/>
    <property type="match status" value="1"/>
</dbReference>
<gene>
    <name evidence="9" type="primary">aroA</name>
    <name evidence="11" type="ORF">HMPREF9623_00038</name>
</gene>
<dbReference type="GO" id="GO:0003866">
    <property type="term" value="F:3-phosphoshikimate 1-carboxyvinyltransferase activity"/>
    <property type="evidence" value="ECO:0007669"/>
    <property type="project" value="UniProtKB-UniRule"/>
</dbReference>
<evidence type="ECO:0000256" key="9">
    <source>
        <dbReference type="HAMAP-Rule" id="MF_00210"/>
    </source>
</evidence>
<feature type="binding site" evidence="9">
    <location>
        <position position="166"/>
    </location>
    <ligand>
        <name>phosphoenolpyruvate</name>
        <dbReference type="ChEBI" id="CHEBI:58702"/>
    </ligand>
</feature>
<reference evidence="11 12" key="1">
    <citation type="submission" date="2011-10" db="EMBL/GenBank/DDBJ databases">
        <title>The Genome Sequence of Lachnospiraceae bacterium ACC2.</title>
        <authorList>
            <consortium name="The Broad Institute Genome Sequencing Platform"/>
            <person name="Earl A."/>
            <person name="Ward D."/>
            <person name="Feldgarden M."/>
            <person name="Gevers D."/>
            <person name="Sizova M."/>
            <person name="Hazen A."/>
            <person name="Epstein S."/>
            <person name="Young S.K."/>
            <person name="Zeng Q."/>
            <person name="Gargeya S."/>
            <person name="Fitzgerald M."/>
            <person name="Haas B."/>
            <person name="Abouelleil A."/>
            <person name="Alvarado L."/>
            <person name="Arachchi H.M."/>
            <person name="Berlin A."/>
            <person name="Brown A."/>
            <person name="Chapman S.B."/>
            <person name="Chen Z."/>
            <person name="Dunbar C."/>
            <person name="Freedman E."/>
            <person name="Gearin G."/>
            <person name="Goldberg J."/>
            <person name="Griggs A."/>
            <person name="Gujja S."/>
            <person name="Heiman D."/>
            <person name="Howarth C."/>
            <person name="Larson L."/>
            <person name="Lui A."/>
            <person name="MacDonald P.J.P."/>
            <person name="Montmayeur A."/>
            <person name="Murphy C."/>
            <person name="Neiman D."/>
            <person name="Pearson M."/>
            <person name="Priest M."/>
            <person name="Roberts A."/>
            <person name="Saif S."/>
            <person name="Shea T."/>
            <person name="Shenoy N."/>
            <person name="Sisk P."/>
            <person name="Stolte C."/>
            <person name="Sykes S."/>
            <person name="Wortman J."/>
            <person name="Nusbaum C."/>
            <person name="Birren B."/>
        </authorList>
    </citation>
    <scope>NUCLEOTIDE SEQUENCE [LARGE SCALE GENOMIC DNA]</scope>
    <source>
        <strain evidence="11 12">ACC2</strain>
    </source>
</reference>
<dbReference type="EMBL" id="AGEL01000001">
    <property type="protein sequence ID" value="EHO18716.1"/>
    <property type="molecule type" value="Genomic_DNA"/>
</dbReference>
<evidence type="ECO:0000256" key="1">
    <source>
        <dbReference type="ARBA" id="ARBA00002174"/>
    </source>
</evidence>
<feature type="binding site" evidence="9">
    <location>
        <position position="347"/>
    </location>
    <ligand>
        <name>phosphoenolpyruvate</name>
        <dbReference type="ChEBI" id="CHEBI:58702"/>
    </ligand>
</feature>
<dbReference type="GO" id="GO:0009423">
    <property type="term" value="P:chorismate biosynthetic process"/>
    <property type="evidence" value="ECO:0007669"/>
    <property type="project" value="UniProtKB-UniRule"/>
</dbReference>
<evidence type="ECO:0000313" key="11">
    <source>
        <dbReference type="EMBL" id="EHO18716.1"/>
    </source>
</evidence>
<dbReference type="GO" id="GO:0009073">
    <property type="term" value="P:aromatic amino acid family biosynthetic process"/>
    <property type="evidence" value="ECO:0007669"/>
    <property type="project" value="UniProtKB-KW"/>
</dbReference>
<comment type="caution">
    <text evidence="9">Lacks conserved residue(s) required for the propagation of feature annotation.</text>
</comment>
<dbReference type="GeneID" id="86939840"/>
<dbReference type="FunFam" id="3.65.10.10:FF:000006">
    <property type="entry name" value="3-phosphoshikimate 1-carboxyvinyltransferase"/>
    <property type="match status" value="1"/>
</dbReference>
<dbReference type="RefSeq" id="WP_009531873.1">
    <property type="nucleotide sequence ID" value="NZ_JH590861.1"/>
</dbReference>
<keyword evidence="4 9" id="KW-0963">Cytoplasm</keyword>
<feature type="binding site" evidence="9">
    <location>
        <position position="19"/>
    </location>
    <ligand>
        <name>3-phosphoshikimate</name>
        <dbReference type="ChEBI" id="CHEBI:145989"/>
    </ligand>
</feature>
<comment type="pathway">
    <text evidence="2 9">Metabolic intermediate biosynthesis; chorismate biosynthesis; chorismate from D-erythrose 4-phosphate and phosphoenolpyruvate: step 6/7.</text>
</comment>
<protein>
    <recommendedName>
        <fullName evidence="9">3-phosphoshikimate 1-carboxyvinyltransferase</fullName>
        <ecNumber evidence="9">2.5.1.19</ecNumber>
    </recommendedName>
    <alternativeName>
        <fullName evidence="9">5-enolpyruvylshikimate-3-phosphate synthase</fullName>
        <shortName evidence="9">EPSP synthase</shortName>
        <shortName evidence="9">EPSPS</shortName>
    </alternativeName>
</protein>
<dbReference type="Proteomes" id="UP000018466">
    <property type="component" value="Unassembled WGS sequence"/>
</dbReference>
<feature type="binding site" evidence="9">
    <location>
        <position position="19"/>
    </location>
    <ligand>
        <name>phosphoenolpyruvate</name>
        <dbReference type="ChEBI" id="CHEBI:58702"/>
    </ligand>
</feature>
<evidence type="ECO:0000256" key="7">
    <source>
        <dbReference type="ARBA" id="ARBA00023141"/>
    </source>
</evidence>
<feature type="binding site" evidence="9">
    <location>
        <position position="164"/>
    </location>
    <ligand>
        <name>3-phosphoshikimate</name>
        <dbReference type="ChEBI" id="CHEBI:145989"/>
    </ligand>
</feature>
<evidence type="ECO:0000256" key="6">
    <source>
        <dbReference type="ARBA" id="ARBA00022679"/>
    </source>
</evidence>
<keyword evidence="12" id="KW-1185">Reference proteome</keyword>
<dbReference type="InterPro" id="IPR013792">
    <property type="entry name" value="RNA3'P_cycl/enolpyr_Trfase_a/b"/>
</dbReference>